<evidence type="ECO:0000256" key="1">
    <source>
        <dbReference type="ARBA" id="ARBA00008725"/>
    </source>
</evidence>
<reference evidence="7 8" key="1">
    <citation type="submission" date="2014-08" db="EMBL/GenBank/DDBJ databases">
        <title>Complete genome sequence of Corynebacterium frankenforstense ST18(T) (=DSM 45800(T)), isolated from raw cow milk.</title>
        <authorList>
            <person name="Ruckert C."/>
            <person name="Albersmeier A."/>
            <person name="Winkler A."/>
            <person name="Lipski A."/>
            <person name="Kalinowski J."/>
        </authorList>
    </citation>
    <scope>NUCLEOTIDE SEQUENCE [LARGE SCALE GENOMIC DNA]</scope>
    <source>
        <strain evidence="7 8">ST18</strain>
    </source>
</reference>
<evidence type="ECO:0000256" key="3">
    <source>
        <dbReference type="ARBA" id="ARBA00022592"/>
    </source>
</evidence>
<feature type="domain" description="PBP" evidence="6">
    <location>
        <begin position="27"/>
        <end position="319"/>
    </location>
</feature>
<organism evidence="7 8">
    <name type="scientific">Corynebacterium frankenforstense DSM 45800</name>
    <dbReference type="NCBI Taxonomy" id="1437875"/>
    <lineage>
        <taxon>Bacteria</taxon>
        <taxon>Bacillati</taxon>
        <taxon>Actinomycetota</taxon>
        <taxon>Actinomycetes</taxon>
        <taxon>Mycobacteriales</taxon>
        <taxon>Corynebacteriaceae</taxon>
        <taxon>Corynebacterium</taxon>
    </lineage>
</organism>
<dbReference type="Pfam" id="PF12849">
    <property type="entry name" value="PBP_like_2"/>
    <property type="match status" value="1"/>
</dbReference>
<dbReference type="InterPro" id="IPR050962">
    <property type="entry name" value="Phosphate-bind_PstS"/>
</dbReference>
<dbReference type="PANTHER" id="PTHR42996:SF1">
    <property type="entry name" value="PHOSPHATE-BINDING PROTEIN PSTS"/>
    <property type="match status" value="1"/>
</dbReference>
<keyword evidence="5" id="KW-0732">Signal</keyword>
<evidence type="ECO:0000313" key="8">
    <source>
        <dbReference type="Proteomes" id="UP000185434"/>
    </source>
</evidence>
<dbReference type="GO" id="GO:0035435">
    <property type="term" value="P:phosphate ion transmembrane transport"/>
    <property type="evidence" value="ECO:0007669"/>
    <property type="project" value="InterPro"/>
</dbReference>
<dbReference type="GO" id="GO:0043190">
    <property type="term" value="C:ATP-binding cassette (ABC) transporter complex"/>
    <property type="evidence" value="ECO:0007669"/>
    <property type="project" value="InterPro"/>
</dbReference>
<keyword evidence="8" id="KW-1185">Reference proteome</keyword>
<dbReference type="InterPro" id="IPR005673">
    <property type="entry name" value="ABC_phos-bd_PstS"/>
</dbReference>
<evidence type="ECO:0000256" key="4">
    <source>
        <dbReference type="PIRNR" id="PIRNR002756"/>
    </source>
</evidence>
<evidence type="ECO:0000256" key="5">
    <source>
        <dbReference type="SAM" id="SignalP"/>
    </source>
</evidence>
<evidence type="ECO:0000259" key="6">
    <source>
        <dbReference type="Pfam" id="PF12849"/>
    </source>
</evidence>
<sequence>MKNFKRSAAVLGVVATASVALAACSEGGEGGELIGEGASSQQNAMDYFGTKFSETGSSLAYNASGSGSGRQNFIGGQADFAGSDSPLKDDQIDPAKDRCGGADAWHLPFVIGPVAIGYNIDGVDNLNLSVENVAKIFKGEITNWNDPAIAEENEGTELPDQDITVVYRSDESGTSDNFQKFLKAAAPDIWETDGQQFPTAVGSGANGSNGVATEVNNTAGAITYVEAGFAHQNDNVEVANIDFGHGPVELGNESVTKALDNLTFETEGNDMVVDSDALFAMDTEGAYPLVLTTYEIVCSDYSGTDKPETAETLKSFLNLALDHQDDELADRGYIPVTGEHADRLKTAVDAIQ</sequence>
<feature type="signal peptide" evidence="5">
    <location>
        <begin position="1"/>
        <end position="22"/>
    </location>
</feature>
<dbReference type="Proteomes" id="UP000185434">
    <property type="component" value="Chromosome"/>
</dbReference>
<proteinExistence type="inferred from homology"/>
<gene>
    <name evidence="7" type="ORF">CFRA_09930</name>
</gene>
<name>A0A1L7CUG6_9CORY</name>
<dbReference type="PIRSF" id="PIRSF002756">
    <property type="entry name" value="PstS"/>
    <property type="match status" value="1"/>
</dbReference>
<evidence type="ECO:0000313" key="7">
    <source>
        <dbReference type="EMBL" id="APT89499.1"/>
    </source>
</evidence>
<keyword evidence="3 4" id="KW-0592">Phosphate transport</keyword>
<dbReference type="STRING" id="1437875.CFRA_09930"/>
<dbReference type="AlphaFoldDB" id="A0A1L7CUG6"/>
<dbReference type="CDD" id="cd13565">
    <property type="entry name" value="PBP2_PstS"/>
    <property type="match status" value="1"/>
</dbReference>
<evidence type="ECO:0000256" key="2">
    <source>
        <dbReference type="ARBA" id="ARBA00022448"/>
    </source>
</evidence>
<dbReference type="PROSITE" id="PS51257">
    <property type="entry name" value="PROKAR_LIPOPROTEIN"/>
    <property type="match status" value="1"/>
</dbReference>
<comment type="similarity">
    <text evidence="1 4">Belongs to the PstS family.</text>
</comment>
<dbReference type="InterPro" id="IPR024370">
    <property type="entry name" value="PBP_domain"/>
</dbReference>
<dbReference type="EMBL" id="CP009247">
    <property type="protein sequence ID" value="APT89499.1"/>
    <property type="molecule type" value="Genomic_DNA"/>
</dbReference>
<dbReference type="NCBIfam" id="TIGR00975">
    <property type="entry name" value="3a0107s03"/>
    <property type="match status" value="1"/>
</dbReference>
<dbReference type="Gene3D" id="3.40.190.10">
    <property type="entry name" value="Periplasmic binding protein-like II"/>
    <property type="match status" value="2"/>
</dbReference>
<dbReference type="SUPFAM" id="SSF53850">
    <property type="entry name" value="Periplasmic binding protein-like II"/>
    <property type="match status" value="1"/>
</dbReference>
<feature type="chain" id="PRO_5013041168" description="Phosphate-binding protein" evidence="5">
    <location>
        <begin position="23"/>
        <end position="352"/>
    </location>
</feature>
<keyword evidence="2 4" id="KW-0813">Transport</keyword>
<accession>A0A1L7CUG6</accession>
<protein>
    <recommendedName>
        <fullName evidence="4">Phosphate-binding protein</fullName>
    </recommendedName>
</protein>
<dbReference type="GO" id="GO:0042301">
    <property type="term" value="F:phosphate ion binding"/>
    <property type="evidence" value="ECO:0007669"/>
    <property type="project" value="InterPro"/>
</dbReference>
<dbReference type="KEGG" id="cfk:CFRA_09930"/>
<dbReference type="PANTHER" id="PTHR42996">
    <property type="entry name" value="PHOSPHATE-BINDING PROTEIN PSTS"/>
    <property type="match status" value="1"/>
</dbReference>